<feature type="compositionally biased region" description="Low complexity" evidence="1">
    <location>
        <begin position="12"/>
        <end position="43"/>
    </location>
</feature>
<name>A0ABN3K794_9ACTN</name>
<gene>
    <name evidence="2" type="ORF">GCM10010191_82110</name>
</gene>
<feature type="region of interest" description="Disordered" evidence="1">
    <location>
        <begin position="297"/>
        <end position="321"/>
    </location>
</feature>
<dbReference type="Proteomes" id="UP001501231">
    <property type="component" value="Unassembled WGS sequence"/>
</dbReference>
<organism evidence="2 3">
    <name type="scientific">Actinomadura vinacea</name>
    <dbReference type="NCBI Taxonomy" id="115336"/>
    <lineage>
        <taxon>Bacteria</taxon>
        <taxon>Bacillati</taxon>
        <taxon>Actinomycetota</taxon>
        <taxon>Actinomycetes</taxon>
        <taxon>Streptosporangiales</taxon>
        <taxon>Thermomonosporaceae</taxon>
        <taxon>Actinomadura</taxon>
    </lineage>
</organism>
<evidence type="ECO:0000256" key="1">
    <source>
        <dbReference type="SAM" id="MobiDB-lite"/>
    </source>
</evidence>
<evidence type="ECO:0008006" key="4">
    <source>
        <dbReference type="Google" id="ProtNLM"/>
    </source>
</evidence>
<accession>A0ABN3K794</accession>
<reference evidence="2 3" key="1">
    <citation type="journal article" date="2019" name="Int. J. Syst. Evol. Microbiol.">
        <title>The Global Catalogue of Microorganisms (GCM) 10K type strain sequencing project: providing services to taxonomists for standard genome sequencing and annotation.</title>
        <authorList>
            <consortium name="The Broad Institute Genomics Platform"/>
            <consortium name="The Broad Institute Genome Sequencing Center for Infectious Disease"/>
            <person name="Wu L."/>
            <person name="Ma J."/>
        </authorList>
    </citation>
    <scope>NUCLEOTIDE SEQUENCE [LARGE SCALE GENOMIC DNA]</scope>
    <source>
        <strain evidence="2 3">JCM 3325</strain>
    </source>
</reference>
<dbReference type="EMBL" id="BAAARW010000038">
    <property type="protein sequence ID" value="GAA2451561.1"/>
    <property type="molecule type" value="Genomic_DNA"/>
</dbReference>
<keyword evidence="3" id="KW-1185">Reference proteome</keyword>
<evidence type="ECO:0000313" key="3">
    <source>
        <dbReference type="Proteomes" id="UP001501231"/>
    </source>
</evidence>
<protein>
    <recommendedName>
        <fullName evidence="4">Nucleotidyltransferase domain-containing protein</fullName>
    </recommendedName>
</protein>
<comment type="caution">
    <text evidence="2">The sequence shown here is derived from an EMBL/GenBank/DDBJ whole genome shotgun (WGS) entry which is preliminary data.</text>
</comment>
<evidence type="ECO:0000313" key="2">
    <source>
        <dbReference type="EMBL" id="GAA2451561.1"/>
    </source>
</evidence>
<feature type="compositionally biased region" description="Polar residues" evidence="1">
    <location>
        <begin position="1"/>
        <end position="11"/>
    </location>
</feature>
<proteinExistence type="predicted"/>
<sequence length="378" mass="40584">MTPCRTSTGTRSPAPGGPWTTTPGSAARPPKGSAANSNAATATFKPNSARRWKSSRTTSAKDARAHFKVEKEKEGSDHILKIVDGKKESLAVLSGLRPYTADILATHIRKVNDIYGTFILGAKRADAPVTDVDLDYVLLDVSRDANAFDKLLKAQIAHAKVDIQSAVGTGNRDRLNGAVVANAQIFGHLLEARNQTVLAEGGRVEAANKQLQANVSSLLGLVGNAGAEIVGQRGGAPAQMAYDATIQAVLDKISAQAVKPFEEQPADITMEPKNNTEAIEALFGQLLVSSLITHNKADPNDLKGEPFATDDDPPRLRPLDSLTPDEYEKLLQYSRNKFPTIRALQGDALKEIGNGMTRATWHYRTEDGRSNVRQSGQG</sequence>
<feature type="region of interest" description="Disordered" evidence="1">
    <location>
        <begin position="1"/>
        <end position="64"/>
    </location>
</feature>